<accession>A0A2P2QSI1</accession>
<organism evidence="1">
    <name type="scientific">Rhizophora mucronata</name>
    <name type="common">Asiatic mangrove</name>
    <dbReference type="NCBI Taxonomy" id="61149"/>
    <lineage>
        <taxon>Eukaryota</taxon>
        <taxon>Viridiplantae</taxon>
        <taxon>Streptophyta</taxon>
        <taxon>Embryophyta</taxon>
        <taxon>Tracheophyta</taxon>
        <taxon>Spermatophyta</taxon>
        <taxon>Magnoliopsida</taxon>
        <taxon>eudicotyledons</taxon>
        <taxon>Gunneridae</taxon>
        <taxon>Pentapetalae</taxon>
        <taxon>rosids</taxon>
        <taxon>fabids</taxon>
        <taxon>Malpighiales</taxon>
        <taxon>Rhizophoraceae</taxon>
        <taxon>Rhizophora</taxon>
    </lineage>
</organism>
<dbReference type="EMBL" id="GGEC01089387">
    <property type="protein sequence ID" value="MBX69871.1"/>
    <property type="molecule type" value="Transcribed_RNA"/>
</dbReference>
<sequence length="13" mass="1598">MERSQRGCFVKEK</sequence>
<proteinExistence type="predicted"/>
<evidence type="ECO:0000313" key="1">
    <source>
        <dbReference type="EMBL" id="MBX69871.1"/>
    </source>
</evidence>
<reference evidence="1" key="1">
    <citation type="submission" date="2018-02" db="EMBL/GenBank/DDBJ databases">
        <title>Rhizophora mucronata_Transcriptome.</title>
        <authorList>
            <person name="Meera S.P."/>
            <person name="Sreeshan A."/>
            <person name="Augustine A."/>
        </authorList>
    </citation>
    <scope>NUCLEOTIDE SEQUENCE</scope>
    <source>
        <tissue evidence="1">Leaf</tissue>
    </source>
</reference>
<protein>
    <submittedName>
        <fullName evidence="1">Uncharacterized protein</fullName>
    </submittedName>
</protein>
<name>A0A2P2QSI1_RHIMU</name>